<proteinExistence type="predicted"/>
<name>A0AAV4DS69_9GAST</name>
<evidence type="ECO:0000313" key="2">
    <source>
        <dbReference type="EMBL" id="GFO47157.1"/>
    </source>
</evidence>
<feature type="compositionally biased region" description="Low complexity" evidence="1">
    <location>
        <begin position="157"/>
        <end position="166"/>
    </location>
</feature>
<evidence type="ECO:0000256" key="1">
    <source>
        <dbReference type="SAM" id="MobiDB-lite"/>
    </source>
</evidence>
<dbReference type="EMBL" id="BLXT01008250">
    <property type="protein sequence ID" value="GFO47157.1"/>
    <property type="molecule type" value="Genomic_DNA"/>
</dbReference>
<keyword evidence="3" id="KW-1185">Reference proteome</keyword>
<evidence type="ECO:0000313" key="3">
    <source>
        <dbReference type="Proteomes" id="UP000735302"/>
    </source>
</evidence>
<gene>
    <name evidence="2" type="ORF">PoB_007366200</name>
</gene>
<organism evidence="2 3">
    <name type="scientific">Plakobranchus ocellatus</name>
    <dbReference type="NCBI Taxonomy" id="259542"/>
    <lineage>
        <taxon>Eukaryota</taxon>
        <taxon>Metazoa</taxon>
        <taxon>Spiralia</taxon>
        <taxon>Lophotrochozoa</taxon>
        <taxon>Mollusca</taxon>
        <taxon>Gastropoda</taxon>
        <taxon>Heterobranchia</taxon>
        <taxon>Euthyneura</taxon>
        <taxon>Panpulmonata</taxon>
        <taxon>Sacoglossa</taxon>
        <taxon>Placobranchoidea</taxon>
        <taxon>Plakobranchidae</taxon>
        <taxon>Plakobranchus</taxon>
    </lineage>
</organism>
<protein>
    <submittedName>
        <fullName evidence="2">Uncharacterized protein</fullName>
    </submittedName>
</protein>
<accession>A0AAV4DS69</accession>
<feature type="region of interest" description="Disordered" evidence="1">
    <location>
        <begin position="154"/>
        <end position="174"/>
    </location>
</feature>
<dbReference type="Proteomes" id="UP000735302">
    <property type="component" value="Unassembled WGS sequence"/>
</dbReference>
<comment type="caution">
    <text evidence="2">The sequence shown here is derived from an EMBL/GenBank/DDBJ whole genome shotgun (WGS) entry which is preliminary data.</text>
</comment>
<sequence length="202" mass="22323">MKNKPSTNFNLRQQSVATILMMIRVMCRVHNELAETWTDKVDIKLKHGVLLGDMVGAGFIRALAEVGIPQVTGMLFTAISDLFCRSFLPNPANGGSHDKKIGHFGFEDTPIPLQLACEAIVLEAGMDKKLRDHVGKFAHHISLARFMIQDKNMSKQPPAAETAPATEDPESHNSTAMSHLAVFSQSRQLSMLKRLAHVYVFG</sequence>
<reference evidence="2 3" key="1">
    <citation type="journal article" date="2021" name="Elife">
        <title>Chloroplast acquisition without the gene transfer in kleptoplastic sea slugs, Plakobranchus ocellatus.</title>
        <authorList>
            <person name="Maeda T."/>
            <person name="Takahashi S."/>
            <person name="Yoshida T."/>
            <person name="Shimamura S."/>
            <person name="Takaki Y."/>
            <person name="Nagai Y."/>
            <person name="Toyoda A."/>
            <person name="Suzuki Y."/>
            <person name="Arimoto A."/>
            <person name="Ishii H."/>
            <person name="Satoh N."/>
            <person name="Nishiyama T."/>
            <person name="Hasebe M."/>
            <person name="Maruyama T."/>
            <person name="Minagawa J."/>
            <person name="Obokata J."/>
            <person name="Shigenobu S."/>
        </authorList>
    </citation>
    <scope>NUCLEOTIDE SEQUENCE [LARGE SCALE GENOMIC DNA]</scope>
</reference>
<dbReference type="AlphaFoldDB" id="A0AAV4DS69"/>